<proteinExistence type="predicted"/>
<sequence>MWDLVTCKLLCIQTYAHAEPIRTLHAHKCTVVTAGDDRKIKVWKCCWEVGSAPPGEMVAEQQQQPRIKFLPQHGAWSEHHSATNGCEGATDNSTWTCKLVLQHTFTGHSQIIRSVQYCPDRK</sequence>
<dbReference type="SUPFAM" id="SSF50978">
    <property type="entry name" value="WD40 repeat-like"/>
    <property type="match status" value="1"/>
</dbReference>
<dbReference type="InterPro" id="IPR001680">
    <property type="entry name" value="WD40_rpt"/>
</dbReference>
<gene>
    <name evidence="1" type="primary">YTM1</name>
    <name evidence="1" type="ORF">CM83_21792</name>
</gene>
<dbReference type="InterPro" id="IPR015943">
    <property type="entry name" value="WD40/YVTN_repeat-like_dom_sf"/>
</dbReference>
<reference evidence="1" key="2">
    <citation type="submission" date="2014-07" db="EMBL/GenBank/DDBJ databases">
        <authorList>
            <person name="Hull J."/>
        </authorList>
    </citation>
    <scope>NUCLEOTIDE SEQUENCE</scope>
</reference>
<dbReference type="AlphaFoldDB" id="A0A0A9XNL0"/>
<reference evidence="1" key="1">
    <citation type="journal article" date="2014" name="PLoS ONE">
        <title>Transcriptome-Based Identification of ABC Transporters in the Western Tarnished Plant Bug Lygus hesperus.</title>
        <authorList>
            <person name="Hull J.J."/>
            <person name="Chaney K."/>
            <person name="Geib S.M."/>
            <person name="Fabrick J.A."/>
            <person name="Brent C.S."/>
            <person name="Walsh D."/>
            <person name="Lavine L.C."/>
        </authorList>
    </citation>
    <scope>NUCLEOTIDE SEQUENCE</scope>
</reference>
<dbReference type="EMBL" id="GBHO01024929">
    <property type="protein sequence ID" value="JAG18675.1"/>
    <property type="molecule type" value="Transcribed_RNA"/>
</dbReference>
<dbReference type="Gene3D" id="2.130.10.10">
    <property type="entry name" value="YVTN repeat-like/Quinoprotein amine dehydrogenase"/>
    <property type="match status" value="1"/>
</dbReference>
<organism evidence="1">
    <name type="scientific">Lygus hesperus</name>
    <name type="common">Western plant bug</name>
    <dbReference type="NCBI Taxonomy" id="30085"/>
    <lineage>
        <taxon>Eukaryota</taxon>
        <taxon>Metazoa</taxon>
        <taxon>Ecdysozoa</taxon>
        <taxon>Arthropoda</taxon>
        <taxon>Hexapoda</taxon>
        <taxon>Insecta</taxon>
        <taxon>Pterygota</taxon>
        <taxon>Neoptera</taxon>
        <taxon>Paraneoptera</taxon>
        <taxon>Hemiptera</taxon>
        <taxon>Heteroptera</taxon>
        <taxon>Panheteroptera</taxon>
        <taxon>Cimicomorpha</taxon>
        <taxon>Miridae</taxon>
        <taxon>Mirini</taxon>
        <taxon>Lygus</taxon>
    </lineage>
</organism>
<evidence type="ECO:0000313" key="1">
    <source>
        <dbReference type="EMBL" id="JAG18675.1"/>
    </source>
</evidence>
<dbReference type="InterPro" id="IPR036322">
    <property type="entry name" value="WD40_repeat_dom_sf"/>
</dbReference>
<name>A0A0A9XNL0_LYGHE</name>
<protein>
    <submittedName>
        <fullName evidence="1">Ribosome biogenesis protein YTM1</fullName>
    </submittedName>
</protein>
<dbReference type="Pfam" id="PF00400">
    <property type="entry name" value="WD40"/>
    <property type="match status" value="2"/>
</dbReference>
<accession>A0A0A9XNL0</accession>